<protein>
    <submittedName>
        <fullName evidence="1">Uncharacterized protein</fullName>
    </submittedName>
</protein>
<accession>A0A9K3DAZ0</accession>
<dbReference type="EMBL" id="BDIP01007575">
    <property type="protein sequence ID" value="GIQ91356.1"/>
    <property type="molecule type" value="Genomic_DNA"/>
</dbReference>
<reference evidence="1 2" key="1">
    <citation type="journal article" date="2018" name="PLoS ONE">
        <title>The draft genome of Kipferlia bialata reveals reductive genome evolution in fornicate parasites.</title>
        <authorList>
            <person name="Tanifuji G."/>
            <person name="Takabayashi S."/>
            <person name="Kume K."/>
            <person name="Takagi M."/>
            <person name="Nakayama T."/>
            <person name="Kamikawa R."/>
            <person name="Inagaki Y."/>
            <person name="Hashimoto T."/>
        </authorList>
    </citation>
    <scope>NUCLEOTIDE SEQUENCE [LARGE SCALE GENOMIC DNA]</scope>
    <source>
        <strain evidence="1">NY0173</strain>
    </source>
</reference>
<evidence type="ECO:0000313" key="2">
    <source>
        <dbReference type="Proteomes" id="UP000265618"/>
    </source>
</evidence>
<comment type="caution">
    <text evidence="1">The sequence shown here is derived from an EMBL/GenBank/DDBJ whole genome shotgun (WGS) entry which is preliminary data.</text>
</comment>
<sequence length="39" mass="4415">AVFTGEIPVEESTSRGDDFGYCNVFMGQHVRIREGHEDE</sequence>
<evidence type="ECO:0000313" key="1">
    <source>
        <dbReference type="EMBL" id="GIQ91356.1"/>
    </source>
</evidence>
<dbReference type="Proteomes" id="UP000265618">
    <property type="component" value="Unassembled WGS sequence"/>
</dbReference>
<keyword evidence="2" id="KW-1185">Reference proteome</keyword>
<gene>
    <name evidence="1" type="ORF">KIPB_014572</name>
</gene>
<organism evidence="1 2">
    <name type="scientific">Kipferlia bialata</name>
    <dbReference type="NCBI Taxonomy" id="797122"/>
    <lineage>
        <taxon>Eukaryota</taxon>
        <taxon>Metamonada</taxon>
        <taxon>Carpediemonas-like organisms</taxon>
        <taxon>Kipferlia</taxon>
    </lineage>
</organism>
<name>A0A9K3DAZ0_9EUKA</name>
<feature type="non-terminal residue" evidence="1">
    <location>
        <position position="39"/>
    </location>
</feature>
<proteinExistence type="predicted"/>
<dbReference type="AlphaFoldDB" id="A0A9K3DAZ0"/>
<feature type="non-terminal residue" evidence="1">
    <location>
        <position position="1"/>
    </location>
</feature>